<proteinExistence type="predicted"/>
<reference evidence="1 2" key="1">
    <citation type="journal article" date="2020" name="Microorganisms">
        <title>Osmotic Adaptation and Compatible Solute Biosynthesis of Phototrophic Bacteria as Revealed from Genome Analyses.</title>
        <authorList>
            <person name="Imhoff J.F."/>
            <person name="Rahn T."/>
            <person name="Kunzel S."/>
            <person name="Keller A."/>
            <person name="Neulinger S.C."/>
        </authorList>
    </citation>
    <scope>NUCLEOTIDE SEQUENCE [LARGE SCALE GENOMIC DNA]</scope>
    <source>
        <strain evidence="1 2">DSM 6210</strain>
    </source>
</reference>
<evidence type="ECO:0000313" key="1">
    <source>
        <dbReference type="EMBL" id="MBK1631393.1"/>
    </source>
</evidence>
<name>A0ABS1CI58_9GAMM</name>
<evidence type="ECO:0000313" key="2">
    <source>
        <dbReference type="Proteomes" id="UP000748752"/>
    </source>
</evidence>
<organism evidence="1 2">
    <name type="scientific">Thiohalocapsa halophila</name>
    <dbReference type="NCBI Taxonomy" id="69359"/>
    <lineage>
        <taxon>Bacteria</taxon>
        <taxon>Pseudomonadati</taxon>
        <taxon>Pseudomonadota</taxon>
        <taxon>Gammaproteobacteria</taxon>
        <taxon>Chromatiales</taxon>
        <taxon>Chromatiaceae</taxon>
        <taxon>Thiohalocapsa</taxon>
    </lineage>
</organism>
<dbReference type="Proteomes" id="UP000748752">
    <property type="component" value="Unassembled WGS sequence"/>
</dbReference>
<keyword evidence="2" id="KW-1185">Reference proteome</keyword>
<protein>
    <submittedName>
        <fullName evidence="1">Uncharacterized protein</fullName>
    </submittedName>
</protein>
<gene>
    <name evidence="1" type="ORF">CKO31_11700</name>
</gene>
<comment type="caution">
    <text evidence="1">The sequence shown here is derived from an EMBL/GenBank/DDBJ whole genome shotgun (WGS) entry which is preliminary data.</text>
</comment>
<sequence length="131" mass="14539">MTLETNHGSDQRRRARRQLERGFSELARVAVLAAVVLSMTLNAALGQGGGALSTATPEYKCHVQMIETAESVIRFYSTQELPVRFSDQETFDQAPVRDSLKARVSAVHECVRIPQQFSDPAAIALEQRVPR</sequence>
<accession>A0ABS1CI58</accession>
<dbReference type="EMBL" id="NRRV01000025">
    <property type="protein sequence ID" value="MBK1631393.1"/>
    <property type="molecule type" value="Genomic_DNA"/>
</dbReference>